<dbReference type="Proteomes" id="UP000654075">
    <property type="component" value="Unassembled WGS sequence"/>
</dbReference>
<comment type="caution">
    <text evidence="2">The sequence shown here is derived from an EMBL/GenBank/DDBJ whole genome shotgun (WGS) entry which is preliminary data.</text>
</comment>
<feature type="transmembrane region" description="Helical" evidence="1">
    <location>
        <begin position="239"/>
        <end position="260"/>
    </location>
</feature>
<keyword evidence="1" id="KW-1133">Transmembrane helix</keyword>
<keyword evidence="3" id="KW-1185">Reference proteome</keyword>
<proteinExistence type="predicted"/>
<evidence type="ECO:0000256" key="1">
    <source>
        <dbReference type="SAM" id="Phobius"/>
    </source>
</evidence>
<evidence type="ECO:0000313" key="3">
    <source>
        <dbReference type="Proteomes" id="UP000654075"/>
    </source>
</evidence>
<gene>
    <name evidence="2" type="ORF">PGLA1383_LOCUS40978</name>
</gene>
<sequence>VGPAMAAVASFAALTLRRRIRLHRTHCRDSNPDQSGAAVETRDVEEEYFFEEVSGDDPLVQELEERMREMNGDSSLTLDMVLNPGSIVNAERAVILLRAELKATPEEEVERRKELEDQIEAKQMKVVNEMRLVMTDSLKLEFLLQAIASVFIFASMCYGTWPLVPDLLWLDIRPEGVQLGLKLFGLWGIWLVTVPALRARKPGGPYGLGYEEKRALDLAFLVLPFVCLFTPFFSKDPTVTFWACLLFVAGLYLWSFNTPIAESSANGRRGAGSDLPEPLMWVLKALDFGTGSERGANGEDTSWQEQLAGYERAADELAEKKRLADAV</sequence>
<accession>A0A813GFL3</accession>
<keyword evidence="1" id="KW-0812">Transmembrane</keyword>
<keyword evidence="1" id="KW-0472">Membrane</keyword>
<dbReference type="OrthoDB" id="424372at2759"/>
<reference evidence="2" key="1">
    <citation type="submission" date="2021-02" db="EMBL/GenBank/DDBJ databases">
        <authorList>
            <person name="Dougan E. K."/>
            <person name="Rhodes N."/>
            <person name="Thang M."/>
            <person name="Chan C."/>
        </authorList>
    </citation>
    <scope>NUCLEOTIDE SEQUENCE</scope>
</reference>
<feature type="non-terminal residue" evidence="2">
    <location>
        <position position="327"/>
    </location>
</feature>
<organism evidence="2 3">
    <name type="scientific">Polarella glacialis</name>
    <name type="common">Dinoflagellate</name>
    <dbReference type="NCBI Taxonomy" id="89957"/>
    <lineage>
        <taxon>Eukaryota</taxon>
        <taxon>Sar</taxon>
        <taxon>Alveolata</taxon>
        <taxon>Dinophyceae</taxon>
        <taxon>Suessiales</taxon>
        <taxon>Suessiaceae</taxon>
        <taxon>Polarella</taxon>
    </lineage>
</organism>
<feature type="transmembrane region" description="Helical" evidence="1">
    <location>
        <begin position="176"/>
        <end position="194"/>
    </location>
</feature>
<protein>
    <submittedName>
        <fullName evidence="2">Uncharacterized protein</fullName>
    </submittedName>
</protein>
<dbReference type="AlphaFoldDB" id="A0A813GFL3"/>
<evidence type="ECO:0000313" key="2">
    <source>
        <dbReference type="EMBL" id="CAE8623741.1"/>
    </source>
</evidence>
<feature type="transmembrane region" description="Helical" evidence="1">
    <location>
        <begin position="140"/>
        <end position="164"/>
    </location>
</feature>
<dbReference type="EMBL" id="CAJNNV010028232">
    <property type="protein sequence ID" value="CAE8623741.1"/>
    <property type="molecule type" value="Genomic_DNA"/>
</dbReference>
<feature type="transmembrane region" description="Helical" evidence="1">
    <location>
        <begin position="215"/>
        <end position="233"/>
    </location>
</feature>
<name>A0A813GFL3_POLGL</name>